<evidence type="ECO:0000313" key="1">
    <source>
        <dbReference type="EMBL" id="MED6176412.1"/>
    </source>
</evidence>
<comment type="caution">
    <text evidence="1">The sequence shown here is derived from an EMBL/GenBank/DDBJ whole genome shotgun (WGS) entry which is preliminary data.</text>
</comment>
<organism evidence="1 2">
    <name type="scientific">Stylosanthes scabra</name>
    <dbReference type="NCBI Taxonomy" id="79078"/>
    <lineage>
        <taxon>Eukaryota</taxon>
        <taxon>Viridiplantae</taxon>
        <taxon>Streptophyta</taxon>
        <taxon>Embryophyta</taxon>
        <taxon>Tracheophyta</taxon>
        <taxon>Spermatophyta</taxon>
        <taxon>Magnoliopsida</taxon>
        <taxon>eudicotyledons</taxon>
        <taxon>Gunneridae</taxon>
        <taxon>Pentapetalae</taxon>
        <taxon>rosids</taxon>
        <taxon>fabids</taxon>
        <taxon>Fabales</taxon>
        <taxon>Fabaceae</taxon>
        <taxon>Papilionoideae</taxon>
        <taxon>50 kb inversion clade</taxon>
        <taxon>dalbergioids sensu lato</taxon>
        <taxon>Dalbergieae</taxon>
        <taxon>Pterocarpus clade</taxon>
        <taxon>Stylosanthes</taxon>
    </lineage>
</organism>
<dbReference type="Proteomes" id="UP001341840">
    <property type="component" value="Unassembled WGS sequence"/>
</dbReference>
<sequence length="202" mass="22294">MVSYAMTINKNQGKSLSRVGLMIKKLSFTHGQLYVVNLSHRHHLLKPQTQIIVLFCLHHCSVPGSSCHPSPPRVTFFASFSATDATFPYRLSSLLQKPQRLLSFASSSTSPFFVPCGFPVPLWFSSRISSPDPLLCLLPPTHHQIYSSEIPSSIGCSVQHRICSSASPQATHIPLRCQNVEEPQPHFMGLSSLLLVATVLCL</sequence>
<gene>
    <name evidence="1" type="ORF">PIB30_087983</name>
</gene>
<dbReference type="EMBL" id="JASCZI010152610">
    <property type="protein sequence ID" value="MED6176412.1"/>
    <property type="molecule type" value="Genomic_DNA"/>
</dbReference>
<protein>
    <submittedName>
        <fullName evidence="1">Uncharacterized protein</fullName>
    </submittedName>
</protein>
<evidence type="ECO:0000313" key="2">
    <source>
        <dbReference type="Proteomes" id="UP001341840"/>
    </source>
</evidence>
<proteinExistence type="predicted"/>
<accession>A0ABU6VTV9</accession>
<keyword evidence="2" id="KW-1185">Reference proteome</keyword>
<reference evidence="1 2" key="1">
    <citation type="journal article" date="2023" name="Plants (Basel)">
        <title>Bridging the Gap: Combining Genomics and Transcriptomics Approaches to Understand Stylosanthes scabra, an Orphan Legume from the Brazilian Caatinga.</title>
        <authorList>
            <person name="Ferreira-Neto J.R.C."/>
            <person name="da Silva M.D."/>
            <person name="Binneck E."/>
            <person name="de Melo N.F."/>
            <person name="da Silva R.H."/>
            <person name="de Melo A.L.T.M."/>
            <person name="Pandolfi V."/>
            <person name="Bustamante F.O."/>
            <person name="Brasileiro-Vidal A.C."/>
            <person name="Benko-Iseppon A.M."/>
        </authorList>
    </citation>
    <scope>NUCLEOTIDE SEQUENCE [LARGE SCALE GENOMIC DNA]</scope>
    <source>
        <tissue evidence="1">Leaves</tissue>
    </source>
</reference>
<name>A0ABU6VTV9_9FABA</name>